<dbReference type="PANTHER" id="PTHR43861:SF1">
    <property type="entry name" value="TRANS-ACONITATE 2-METHYLTRANSFERASE"/>
    <property type="match status" value="1"/>
</dbReference>
<dbReference type="STRING" id="1121421.SAMN02745123_03831"/>
<evidence type="ECO:0000313" key="5">
    <source>
        <dbReference type="Proteomes" id="UP000183997"/>
    </source>
</evidence>
<reference evidence="5" key="1">
    <citation type="submission" date="2016-11" db="EMBL/GenBank/DDBJ databases">
        <authorList>
            <person name="Varghese N."/>
            <person name="Submissions S."/>
        </authorList>
    </citation>
    <scope>NUCLEOTIDE SEQUENCE [LARGE SCALE GENOMIC DNA]</scope>
    <source>
        <strain evidence="5">DSM 10349</strain>
    </source>
</reference>
<evidence type="ECO:0000259" key="3">
    <source>
        <dbReference type="Pfam" id="PF13649"/>
    </source>
</evidence>
<dbReference type="Proteomes" id="UP000183997">
    <property type="component" value="Unassembled WGS sequence"/>
</dbReference>
<keyword evidence="2 4" id="KW-0808">Transferase</keyword>
<evidence type="ECO:0000313" key="4">
    <source>
        <dbReference type="EMBL" id="SHK98990.1"/>
    </source>
</evidence>
<dbReference type="InterPro" id="IPR041698">
    <property type="entry name" value="Methyltransf_25"/>
</dbReference>
<evidence type="ECO:0000256" key="2">
    <source>
        <dbReference type="ARBA" id="ARBA00022679"/>
    </source>
</evidence>
<keyword evidence="1 4" id="KW-0489">Methyltransferase</keyword>
<feature type="domain" description="Methyltransferase" evidence="3">
    <location>
        <begin position="45"/>
        <end position="139"/>
    </location>
</feature>
<dbReference type="RefSeq" id="WP_072917543.1">
    <property type="nucleotide sequence ID" value="NZ_FRAR01000036.1"/>
</dbReference>
<dbReference type="AlphaFoldDB" id="A0A1M6WZ09"/>
<dbReference type="SUPFAM" id="SSF53335">
    <property type="entry name" value="S-adenosyl-L-methionine-dependent methyltransferases"/>
    <property type="match status" value="1"/>
</dbReference>
<dbReference type="InterPro" id="IPR029063">
    <property type="entry name" value="SAM-dependent_MTases_sf"/>
</dbReference>
<dbReference type="OrthoDB" id="9782855at2"/>
<protein>
    <submittedName>
        <fullName evidence="4">Methyltransferase domain-containing protein</fullName>
    </submittedName>
</protein>
<name>A0A1M6WZ09_9FIRM</name>
<keyword evidence="5" id="KW-1185">Reference proteome</keyword>
<dbReference type="EMBL" id="FRAR01000036">
    <property type="protein sequence ID" value="SHK98990.1"/>
    <property type="molecule type" value="Genomic_DNA"/>
</dbReference>
<dbReference type="PANTHER" id="PTHR43861">
    <property type="entry name" value="TRANS-ACONITATE 2-METHYLTRANSFERASE-RELATED"/>
    <property type="match status" value="1"/>
</dbReference>
<gene>
    <name evidence="4" type="ORF">SAMN02745123_03831</name>
</gene>
<sequence length="211" mass="24368">MEKTVLTIETYNMSAKDFENKFMNLDLYKENLNSFCRLLKPGSKILDLGCGPGNVAKFLYELNRDYTIVGIDLSKEMIKLARQNVPQNSVTFKVRDIRDIEIEETTYDAVIASFCIVHLENSETKNLLTKISKMLRKNGMLYISCMEGTKSGFETTSFSDGGNIYFNYYTEEFLTHILEKNQFKILEINRQNYSENDGSITTDMFFFACKV</sequence>
<dbReference type="GO" id="GO:0008168">
    <property type="term" value="F:methyltransferase activity"/>
    <property type="evidence" value="ECO:0007669"/>
    <property type="project" value="UniProtKB-KW"/>
</dbReference>
<proteinExistence type="predicted"/>
<dbReference type="CDD" id="cd02440">
    <property type="entry name" value="AdoMet_MTases"/>
    <property type="match status" value="1"/>
</dbReference>
<dbReference type="Gene3D" id="3.40.50.150">
    <property type="entry name" value="Vaccinia Virus protein VP39"/>
    <property type="match status" value="1"/>
</dbReference>
<organism evidence="4 5">
    <name type="scientific">Desulforamulus aeronauticus DSM 10349</name>
    <dbReference type="NCBI Taxonomy" id="1121421"/>
    <lineage>
        <taxon>Bacteria</taxon>
        <taxon>Bacillati</taxon>
        <taxon>Bacillota</taxon>
        <taxon>Clostridia</taxon>
        <taxon>Eubacteriales</taxon>
        <taxon>Peptococcaceae</taxon>
        <taxon>Desulforamulus</taxon>
    </lineage>
</organism>
<evidence type="ECO:0000256" key="1">
    <source>
        <dbReference type="ARBA" id="ARBA00022603"/>
    </source>
</evidence>
<dbReference type="Pfam" id="PF13649">
    <property type="entry name" value="Methyltransf_25"/>
    <property type="match status" value="1"/>
</dbReference>
<accession>A0A1M6WZ09</accession>
<dbReference type="GO" id="GO:0032259">
    <property type="term" value="P:methylation"/>
    <property type="evidence" value="ECO:0007669"/>
    <property type="project" value="UniProtKB-KW"/>
</dbReference>